<accession>A0A1F6G8A0</accession>
<dbReference type="EMBL" id="MFNE01000039">
    <property type="protein sequence ID" value="OGG94331.1"/>
    <property type="molecule type" value="Genomic_DNA"/>
</dbReference>
<dbReference type="Proteomes" id="UP000178449">
    <property type="component" value="Unassembled WGS sequence"/>
</dbReference>
<organism evidence="2 3">
    <name type="scientific">Candidatus Lambdaproteobacteria bacterium RIFOXYD2_FULL_50_16</name>
    <dbReference type="NCBI Taxonomy" id="1817772"/>
    <lineage>
        <taxon>Bacteria</taxon>
        <taxon>Pseudomonadati</taxon>
        <taxon>Pseudomonadota</taxon>
        <taxon>Candidatus Lambdaproteobacteria</taxon>
    </lineage>
</organism>
<feature type="region of interest" description="Disordered" evidence="1">
    <location>
        <begin position="9"/>
        <end position="39"/>
    </location>
</feature>
<reference evidence="2 3" key="1">
    <citation type="journal article" date="2016" name="Nat. Commun.">
        <title>Thousands of microbial genomes shed light on interconnected biogeochemical processes in an aquifer system.</title>
        <authorList>
            <person name="Anantharaman K."/>
            <person name="Brown C.T."/>
            <person name="Hug L.A."/>
            <person name="Sharon I."/>
            <person name="Castelle C.J."/>
            <person name="Probst A.J."/>
            <person name="Thomas B.C."/>
            <person name="Singh A."/>
            <person name="Wilkins M.J."/>
            <person name="Karaoz U."/>
            <person name="Brodie E.L."/>
            <person name="Williams K.H."/>
            <person name="Hubbard S.S."/>
            <person name="Banfield J.F."/>
        </authorList>
    </citation>
    <scope>NUCLEOTIDE SEQUENCE [LARGE SCALE GENOMIC DNA]</scope>
</reference>
<name>A0A1F6G8A0_9PROT</name>
<evidence type="ECO:0000313" key="3">
    <source>
        <dbReference type="Proteomes" id="UP000178449"/>
    </source>
</evidence>
<evidence type="ECO:0000313" key="2">
    <source>
        <dbReference type="EMBL" id="OGG94331.1"/>
    </source>
</evidence>
<dbReference type="AlphaFoldDB" id="A0A1F6G8A0"/>
<sequence>MGLPVRILKKPQSSALTGSKSNSSKKPKKMNIQKNSNVLAQQRSAQISVETKTGDKEFGFTFSRNQVAQMVLELGDEKRRFESSRHWLLAGVSPEQRSQLIELFDDPENFTLEVSMMGALAPFLANNQAVIKAVNVR</sequence>
<gene>
    <name evidence="2" type="ORF">A2527_00570</name>
</gene>
<evidence type="ECO:0000256" key="1">
    <source>
        <dbReference type="SAM" id="MobiDB-lite"/>
    </source>
</evidence>
<protein>
    <submittedName>
        <fullName evidence="2">Uncharacterized protein</fullName>
    </submittedName>
</protein>
<comment type="caution">
    <text evidence="2">The sequence shown here is derived from an EMBL/GenBank/DDBJ whole genome shotgun (WGS) entry which is preliminary data.</text>
</comment>
<proteinExistence type="predicted"/>
<dbReference type="STRING" id="1817772.A2527_00570"/>